<keyword evidence="4 8" id="KW-0812">Transmembrane</keyword>
<feature type="transmembrane region" description="Helical" evidence="8">
    <location>
        <begin position="144"/>
        <end position="163"/>
    </location>
</feature>
<dbReference type="STRING" id="658196.A0A397T6X5"/>
<dbReference type="PANTHER" id="PTHR48086">
    <property type="entry name" value="SODIUM/PROLINE SYMPORTER-RELATED"/>
    <property type="match status" value="1"/>
</dbReference>
<dbReference type="EMBL" id="QKYT01000122">
    <property type="protein sequence ID" value="RIA92636.1"/>
    <property type="molecule type" value="Genomic_DNA"/>
</dbReference>
<feature type="transmembrane region" description="Helical" evidence="8">
    <location>
        <begin position="296"/>
        <end position="317"/>
    </location>
</feature>
<evidence type="ECO:0000256" key="5">
    <source>
        <dbReference type="ARBA" id="ARBA00022989"/>
    </source>
</evidence>
<feature type="transmembrane region" description="Helical" evidence="8">
    <location>
        <begin position="369"/>
        <end position="396"/>
    </location>
</feature>
<evidence type="ECO:0000256" key="6">
    <source>
        <dbReference type="ARBA" id="ARBA00023136"/>
    </source>
</evidence>
<dbReference type="Pfam" id="PF00474">
    <property type="entry name" value="SSF"/>
    <property type="match status" value="1"/>
</dbReference>
<evidence type="ECO:0000313" key="10">
    <source>
        <dbReference type="Proteomes" id="UP000265703"/>
    </source>
</evidence>
<dbReference type="AlphaFoldDB" id="A0A397T6X5"/>
<comment type="subcellular location">
    <subcellularLocation>
        <location evidence="1">Membrane</location>
        <topology evidence="1">Multi-pass membrane protein</topology>
    </subcellularLocation>
</comment>
<feature type="transmembrane region" description="Helical" evidence="8">
    <location>
        <begin position="272"/>
        <end position="290"/>
    </location>
</feature>
<evidence type="ECO:0000256" key="8">
    <source>
        <dbReference type="SAM" id="Phobius"/>
    </source>
</evidence>
<dbReference type="OrthoDB" id="6132759at2759"/>
<name>A0A397T6X5_9GLOM</name>
<reference evidence="9 10" key="1">
    <citation type="submission" date="2018-06" db="EMBL/GenBank/DDBJ databases">
        <title>Comparative genomics reveals the genomic features of Rhizophagus irregularis, R. cerebriforme, R. diaphanum and Gigaspora rosea, and their symbiotic lifestyle signature.</title>
        <authorList>
            <person name="Morin E."/>
            <person name="San Clemente H."/>
            <person name="Chen E.C.H."/>
            <person name="De La Providencia I."/>
            <person name="Hainaut M."/>
            <person name="Kuo A."/>
            <person name="Kohler A."/>
            <person name="Murat C."/>
            <person name="Tang N."/>
            <person name="Roy S."/>
            <person name="Loubradou J."/>
            <person name="Henrissat B."/>
            <person name="Grigoriev I.V."/>
            <person name="Corradi N."/>
            <person name="Roux C."/>
            <person name="Martin F.M."/>
        </authorList>
    </citation>
    <scope>NUCLEOTIDE SEQUENCE [LARGE SCALE GENOMIC DNA]</scope>
    <source>
        <strain evidence="9 10">DAOM 227022</strain>
    </source>
</reference>
<evidence type="ECO:0000313" key="9">
    <source>
        <dbReference type="EMBL" id="RIA92636.1"/>
    </source>
</evidence>
<dbReference type="GO" id="GO:0005886">
    <property type="term" value="C:plasma membrane"/>
    <property type="evidence" value="ECO:0007669"/>
    <property type="project" value="TreeGrafter"/>
</dbReference>
<evidence type="ECO:0000256" key="3">
    <source>
        <dbReference type="ARBA" id="ARBA00022448"/>
    </source>
</evidence>
<dbReference type="GO" id="GO:0015606">
    <property type="term" value="F:spermidine transmembrane transporter activity"/>
    <property type="evidence" value="ECO:0007669"/>
    <property type="project" value="TreeGrafter"/>
</dbReference>
<organism evidence="9 10">
    <name type="scientific">Glomus cerebriforme</name>
    <dbReference type="NCBI Taxonomy" id="658196"/>
    <lineage>
        <taxon>Eukaryota</taxon>
        <taxon>Fungi</taxon>
        <taxon>Fungi incertae sedis</taxon>
        <taxon>Mucoromycota</taxon>
        <taxon>Glomeromycotina</taxon>
        <taxon>Glomeromycetes</taxon>
        <taxon>Glomerales</taxon>
        <taxon>Glomeraceae</taxon>
        <taxon>Glomus</taxon>
    </lineage>
</organism>
<dbReference type="InterPro" id="IPR001734">
    <property type="entry name" value="Na/solute_symporter"/>
</dbReference>
<keyword evidence="3" id="KW-0813">Transport</keyword>
<feature type="transmembrane region" description="Helical" evidence="8">
    <location>
        <begin position="216"/>
        <end position="233"/>
    </location>
</feature>
<dbReference type="Proteomes" id="UP000265703">
    <property type="component" value="Unassembled WGS sequence"/>
</dbReference>
<dbReference type="PROSITE" id="PS50283">
    <property type="entry name" value="NA_SOLUT_SYMP_3"/>
    <property type="match status" value="1"/>
</dbReference>
<evidence type="ECO:0000256" key="2">
    <source>
        <dbReference type="ARBA" id="ARBA00006434"/>
    </source>
</evidence>
<comment type="caution">
    <text evidence="9">The sequence shown here is derived from an EMBL/GenBank/DDBJ whole genome shotgun (WGS) entry which is preliminary data.</text>
</comment>
<proteinExistence type="inferred from homology"/>
<comment type="similarity">
    <text evidence="2 7">Belongs to the sodium:solute symporter (SSF) (TC 2.A.21) family.</text>
</comment>
<keyword evidence="6 8" id="KW-0472">Membrane</keyword>
<evidence type="ECO:0000256" key="4">
    <source>
        <dbReference type="ARBA" id="ARBA00022692"/>
    </source>
</evidence>
<keyword evidence="10" id="KW-1185">Reference proteome</keyword>
<accession>A0A397T6X5</accession>
<gene>
    <name evidence="9" type="ORF">C1645_59802</name>
</gene>
<keyword evidence="5 8" id="KW-1133">Transmembrane helix</keyword>
<sequence>MYAFGCIIPLFVFAWLGPLIRKKCPEGFTLTQFILERFGRMNQIYISLMSIAYMFCYMISELSAVGDILQDLAGVNKYAPVICIAVITTLYTGYGGFRASLITDNIQGWAIIILVIMSIIGFGTSVKIEKSVIDDSPLLKSNSLGWQLLYIMPVAVSFATLFHEGFWQRAFASKNDRELRFSAIYGSIMLFPVLIFFGFTGILAAWSGLWPGEENLAGYLAFFAIIKVLPTWVKGLTVVLTVSMSCAAYDTLISATTATFSNDLFNNRLPLNVTRFLSLIANVPAVYWGLKDLDVLRVFLIGDLLAASAMPPILLGLVDSLYFLNGIDVLVGGIGGLFGVFIFGSIFYHNAKDGFQLIGLPDGLYITDYSVLGAFIVAPLASFFFTFFSFGVRLSIMYAFARIRRENFEFPKKPEIIDTGKYAGDTFKGDKGDAVYSDPTNLNEVEIGE</sequence>
<feature type="transmembrane region" description="Helical" evidence="8">
    <location>
        <begin position="78"/>
        <end position="94"/>
    </location>
</feature>
<feature type="transmembrane region" description="Helical" evidence="8">
    <location>
        <begin position="106"/>
        <end position="123"/>
    </location>
</feature>
<evidence type="ECO:0000256" key="1">
    <source>
        <dbReference type="ARBA" id="ARBA00004141"/>
    </source>
</evidence>
<dbReference type="InterPro" id="IPR038377">
    <property type="entry name" value="Na/Glc_symporter_sf"/>
</dbReference>
<dbReference type="InterPro" id="IPR050277">
    <property type="entry name" value="Sodium:Solute_Symporter"/>
</dbReference>
<dbReference type="Gene3D" id="1.20.1730.10">
    <property type="entry name" value="Sodium/glucose cotransporter"/>
    <property type="match status" value="1"/>
</dbReference>
<feature type="transmembrane region" description="Helical" evidence="8">
    <location>
        <begin position="45"/>
        <end position="66"/>
    </location>
</feature>
<protein>
    <submittedName>
        <fullName evidence="9">Sodium:solute symporter family-domain-containing protein</fullName>
    </submittedName>
</protein>
<feature type="transmembrane region" description="Helical" evidence="8">
    <location>
        <begin position="183"/>
        <end position="204"/>
    </location>
</feature>
<dbReference type="PANTHER" id="PTHR48086:SF10">
    <property type="entry name" value="AGR155CP"/>
    <property type="match status" value="1"/>
</dbReference>
<feature type="transmembrane region" description="Helical" evidence="8">
    <location>
        <begin position="329"/>
        <end position="349"/>
    </location>
</feature>
<evidence type="ECO:0000256" key="7">
    <source>
        <dbReference type="RuleBase" id="RU362091"/>
    </source>
</evidence>